<evidence type="ECO:0000256" key="1">
    <source>
        <dbReference type="SAM" id="MobiDB-lite"/>
    </source>
</evidence>
<sequence length="249" mass="27255">MGIAKRHFSDALVEKFYHREGSPASLPDSESEDNSSDMEVAGSHPCESVPPVLVGQTDIRDYFLASWRWQEMSEGFVEDAEAAKAMGLPFHMCDDDVTFPESQMETRVEADIAASDTADCLVADEEAAEAMGLPFHTYEDDDGLVVSTEMCVEEVVLPLNHTAESTGADEKAAEAMGLPLHIHNDDEVPTSTEAAVDRTTPPRRRRQPLEGTPCKKPRVAEPTKVEPPKMAEKQPTAFGTENSVQLAFC</sequence>
<accession>A0A1Q9DTN9</accession>
<protein>
    <submittedName>
        <fullName evidence="2">Uncharacterized protein</fullName>
    </submittedName>
</protein>
<feature type="region of interest" description="Disordered" evidence="1">
    <location>
        <begin position="19"/>
        <end position="50"/>
    </location>
</feature>
<dbReference type="OrthoDB" id="417195at2759"/>
<evidence type="ECO:0000313" key="2">
    <source>
        <dbReference type="EMBL" id="OLP98540.1"/>
    </source>
</evidence>
<feature type="region of interest" description="Disordered" evidence="1">
    <location>
        <begin position="183"/>
        <end position="243"/>
    </location>
</feature>
<keyword evidence="3" id="KW-1185">Reference proteome</keyword>
<proteinExistence type="predicted"/>
<dbReference type="EMBL" id="LSRX01000392">
    <property type="protein sequence ID" value="OLP98540.1"/>
    <property type="molecule type" value="Genomic_DNA"/>
</dbReference>
<reference evidence="2 3" key="1">
    <citation type="submission" date="2016-02" db="EMBL/GenBank/DDBJ databases">
        <title>Genome analysis of coral dinoflagellate symbionts highlights evolutionary adaptations to a symbiotic lifestyle.</title>
        <authorList>
            <person name="Aranda M."/>
            <person name="Li Y."/>
            <person name="Liew Y.J."/>
            <person name="Baumgarten S."/>
            <person name="Simakov O."/>
            <person name="Wilson M."/>
            <person name="Piel J."/>
            <person name="Ashoor H."/>
            <person name="Bougouffa S."/>
            <person name="Bajic V.B."/>
            <person name="Ryu T."/>
            <person name="Ravasi T."/>
            <person name="Bayer T."/>
            <person name="Micklem G."/>
            <person name="Kim H."/>
            <person name="Bhak J."/>
            <person name="Lajeunesse T.C."/>
            <person name="Voolstra C.R."/>
        </authorList>
    </citation>
    <scope>NUCLEOTIDE SEQUENCE [LARGE SCALE GENOMIC DNA]</scope>
    <source>
        <strain evidence="2 3">CCMP2467</strain>
    </source>
</reference>
<feature type="compositionally biased region" description="Basic and acidic residues" evidence="1">
    <location>
        <begin position="218"/>
        <end position="232"/>
    </location>
</feature>
<dbReference type="Proteomes" id="UP000186817">
    <property type="component" value="Unassembled WGS sequence"/>
</dbReference>
<name>A0A1Q9DTN9_SYMMI</name>
<dbReference type="AlphaFoldDB" id="A0A1Q9DTN9"/>
<evidence type="ECO:0000313" key="3">
    <source>
        <dbReference type="Proteomes" id="UP000186817"/>
    </source>
</evidence>
<organism evidence="2 3">
    <name type="scientific">Symbiodinium microadriaticum</name>
    <name type="common">Dinoflagellate</name>
    <name type="synonym">Zooxanthella microadriatica</name>
    <dbReference type="NCBI Taxonomy" id="2951"/>
    <lineage>
        <taxon>Eukaryota</taxon>
        <taxon>Sar</taxon>
        <taxon>Alveolata</taxon>
        <taxon>Dinophyceae</taxon>
        <taxon>Suessiales</taxon>
        <taxon>Symbiodiniaceae</taxon>
        <taxon>Symbiodinium</taxon>
    </lineage>
</organism>
<comment type="caution">
    <text evidence="2">The sequence shown here is derived from an EMBL/GenBank/DDBJ whole genome shotgun (WGS) entry which is preliminary data.</text>
</comment>
<gene>
    <name evidence="2" type="ORF">AK812_SmicGene18986</name>
</gene>